<accession>A0AAV5SP40</accession>
<organism evidence="1 2">
    <name type="scientific">Pristionchus entomophagus</name>
    <dbReference type="NCBI Taxonomy" id="358040"/>
    <lineage>
        <taxon>Eukaryota</taxon>
        <taxon>Metazoa</taxon>
        <taxon>Ecdysozoa</taxon>
        <taxon>Nematoda</taxon>
        <taxon>Chromadorea</taxon>
        <taxon>Rhabditida</taxon>
        <taxon>Rhabditina</taxon>
        <taxon>Diplogasteromorpha</taxon>
        <taxon>Diplogasteroidea</taxon>
        <taxon>Neodiplogasteridae</taxon>
        <taxon>Pristionchus</taxon>
    </lineage>
</organism>
<keyword evidence="2" id="KW-1185">Reference proteome</keyword>
<comment type="caution">
    <text evidence="1">The sequence shown here is derived from an EMBL/GenBank/DDBJ whole genome shotgun (WGS) entry which is preliminary data.</text>
</comment>
<reference evidence="1" key="1">
    <citation type="submission" date="2023-10" db="EMBL/GenBank/DDBJ databases">
        <title>Genome assembly of Pristionchus species.</title>
        <authorList>
            <person name="Yoshida K."/>
            <person name="Sommer R.J."/>
        </authorList>
    </citation>
    <scope>NUCLEOTIDE SEQUENCE</scope>
    <source>
        <strain evidence="1">RS0144</strain>
    </source>
</reference>
<sequence>KKRAFKGEKISPVDRYDEVKDLLSYAADLYERADSKLIRLSVVAGVARFPLPLLQQYFPGLTLYCHQQARDLHDRGAPVVKGPIVRVRY</sequence>
<evidence type="ECO:0000313" key="2">
    <source>
        <dbReference type="Proteomes" id="UP001432027"/>
    </source>
</evidence>
<dbReference type="EMBL" id="BTSX01000002">
    <property type="protein sequence ID" value="GMS82378.1"/>
    <property type="molecule type" value="Genomic_DNA"/>
</dbReference>
<proteinExistence type="predicted"/>
<evidence type="ECO:0000313" key="1">
    <source>
        <dbReference type="EMBL" id="GMS82378.1"/>
    </source>
</evidence>
<name>A0AAV5SP40_9BILA</name>
<protein>
    <submittedName>
        <fullName evidence="1">Uncharacterized protein</fullName>
    </submittedName>
</protein>
<feature type="non-terminal residue" evidence="1">
    <location>
        <position position="89"/>
    </location>
</feature>
<gene>
    <name evidence="1" type="ORF">PENTCL1PPCAC_4553</name>
</gene>
<feature type="non-terminal residue" evidence="1">
    <location>
        <position position="1"/>
    </location>
</feature>
<dbReference type="AlphaFoldDB" id="A0AAV5SP40"/>
<dbReference type="Proteomes" id="UP001432027">
    <property type="component" value="Unassembled WGS sequence"/>
</dbReference>